<feature type="transmembrane region" description="Helical" evidence="2">
    <location>
        <begin position="49"/>
        <end position="69"/>
    </location>
</feature>
<feature type="transmembrane region" description="Helical" evidence="2">
    <location>
        <begin position="123"/>
        <end position="148"/>
    </location>
</feature>
<keyword evidence="2" id="KW-1133">Transmembrane helix</keyword>
<proteinExistence type="predicted"/>
<feature type="region of interest" description="Disordered" evidence="1">
    <location>
        <begin position="16"/>
        <end position="41"/>
    </location>
</feature>
<accession>W1PA12</accession>
<dbReference type="Proteomes" id="UP000017836">
    <property type="component" value="Unassembled WGS sequence"/>
</dbReference>
<dbReference type="InterPro" id="IPR033579">
    <property type="entry name" value="TMEM128"/>
</dbReference>
<protein>
    <recommendedName>
        <fullName evidence="5">Transmembrane protein 128</fullName>
    </recommendedName>
</protein>
<dbReference type="HOGENOM" id="CLU_098427_0_0_1"/>
<evidence type="ECO:0000256" key="1">
    <source>
        <dbReference type="SAM" id="MobiDB-lite"/>
    </source>
</evidence>
<keyword evidence="2" id="KW-0472">Membrane</keyword>
<dbReference type="PANTHER" id="PTHR31134:SF1">
    <property type="entry name" value="TRANSMEMBRANE PROTEIN 128"/>
    <property type="match status" value="1"/>
</dbReference>
<dbReference type="PANTHER" id="PTHR31134">
    <property type="entry name" value="TRANSMEMBRANE PROTEIN 128"/>
    <property type="match status" value="1"/>
</dbReference>
<dbReference type="OrthoDB" id="58903at2759"/>
<dbReference type="Gramene" id="ERN04539">
    <property type="protein sequence ID" value="ERN04539"/>
    <property type="gene ID" value="AMTR_s00081p00159750"/>
</dbReference>
<organism evidence="3 4">
    <name type="scientific">Amborella trichopoda</name>
    <dbReference type="NCBI Taxonomy" id="13333"/>
    <lineage>
        <taxon>Eukaryota</taxon>
        <taxon>Viridiplantae</taxon>
        <taxon>Streptophyta</taxon>
        <taxon>Embryophyta</taxon>
        <taxon>Tracheophyta</taxon>
        <taxon>Spermatophyta</taxon>
        <taxon>Magnoliopsida</taxon>
        <taxon>Amborellales</taxon>
        <taxon>Amborellaceae</taxon>
        <taxon>Amborella</taxon>
    </lineage>
</organism>
<keyword evidence="2" id="KW-0812">Transmembrane</keyword>
<gene>
    <name evidence="3" type="ORF">AMTR_s00081p00159750</name>
</gene>
<keyword evidence="4" id="KW-1185">Reference proteome</keyword>
<dbReference type="AlphaFoldDB" id="W1PA12"/>
<evidence type="ECO:0008006" key="5">
    <source>
        <dbReference type="Google" id="ProtNLM"/>
    </source>
</evidence>
<dbReference type="eggNOG" id="ENOG502QYBW">
    <property type="taxonomic scope" value="Eukaryota"/>
</dbReference>
<reference evidence="4" key="1">
    <citation type="journal article" date="2013" name="Science">
        <title>The Amborella genome and the evolution of flowering plants.</title>
        <authorList>
            <consortium name="Amborella Genome Project"/>
        </authorList>
    </citation>
    <scope>NUCLEOTIDE SEQUENCE [LARGE SCALE GENOMIC DNA]</scope>
</reference>
<dbReference type="OMA" id="WELWSIS"/>
<name>W1PA12_AMBTC</name>
<dbReference type="EMBL" id="KI394223">
    <property type="protein sequence ID" value="ERN04539.1"/>
    <property type="molecule type" value="Genomic_DNA"/>
</dbReference>
<sequence length="188" mass="21399">MVSGTLRFVVRQRHNQGDSGYASSSDDLEENSPLSLNDPEPKLDRSRPWIHFMENFLWLASAAFILYYGDRRSNFIYLVCHDERIKRTALNLGLACLVLIVGIMSYMAVLMREKGRADERLDLLPPFALPTMAVLGLLSFLLFSVALWPIWSFLTLPLLLTLYVALTVVSPYTPFANLRSHAEMMRAD</sequence>
<dbReference type="Pfam" id="PF20479">
    <property type="entry name" value="TMEM128"/>
    <property type="match status" value="1"/>
</dbReference>
<evidence type="ECO:0000313" key="4">
    <source>
        <dbReference type="Proteomes" id="UP000017836"/>
    </source>
</evidence>
<evidence type="ECO:0000256" key="2">
    <source>
        <dbReference type="SAM" id="Phobius"/>
    </source>
</evidence>
<evidence type="ECO:0000313" key="3">
    <source>
        <dbReference type="EMBL" id="ERN04539.1"/>
    </source>
</evidence>
<feature type="transmembrane region" description="Helical" evidence="2">
    <location>
        <begin position="154"/>
        <end position="176"/>
    </location>
</feature>
<feature type="transmembrane region" description="Helical" evidence="2">
    <location>
        <begin position="89"/>
        <end position="111"/>
    </location>
</feature>